<dbReference type="RefSeq" id="WP_124196286.1">
    <property type="nucleotide sequence ID" value="NZ_REGA01000012.1"/>
</dbReference>
<name>A0A3N6LUC0_NATCH</name>
<feature type="domain" description="Halobacterial output" evidence="1">
    <location>
        <begin position="7"/>
        <end position="74"/>
    </location>
</feature>
<comment type="caution">
    <text evidence="2">The sequence shown here is derived from an EMBL/GenBank/DDBJ whole genome shotgun (WGS) entry which is preliminary data.</text>
</comment>
<protein>
    <recommendedName>
        <fullName evidence="1">Halobacterial output domain-containing protein</fullName>
    </recommendedName>
</protein>
<reference evidence="2 3" key="1">
    <citation type="submission" date="2018-10" db="EMBL/GenBank/DDBJ databases">
        <title>Natrarchaeobius chitinivorans gen. nov., sp. nov., and Natrarchaeobius haloalkaliphilus sp. nov., alkaliphilic, chitin-utilizing haloarchaea from hypersaline alkaline lakes.</title>
        <authorList>
            <person name="Sorokin D.Y."/>
            <person name="Elcheninov A.G."/>
            <person name="Kostrikina N.A."/>
            <person name="Bale N.J."/>
            <person name="Sinninghe Damste J.S."/>
            <person name="Khijniak T.V."/>
            <person name="Kublanov I.V."/>
            <person name="Toshchakov S.V."/>
        </authorList>
    </citation>
    <scope>NUCLEOTIDE SEQUENCE [LARGE SCALE GENOMIC DNA]</scope>
    <source>
        <strain evidence="2 3">AArcht4T</strain>
    </source>
</reference>
<dbReference type="EMBL" id="REGA01000012">
    <property type="protein sequence ID" value="RQG93878.1"/>
    <property type="molecule type" value="Genomic_DNA"/>
</dbReference>
<dbReference type="AlphaFoldDB" id="A0A3N6LUC0"/>
<organism evidence="2 3">
    <name type="scientific">Natrarchaeobius chitinivorans</name>
    <dbReference type="NCBI Taxonomy" id="1679083"/>
    <lineage>
        <taxon>Archaea</taxon>
        <taxon>Methanobacteriati</taxon>
        <taxon>Methanobacteriota</taxon>
        <taxon>Stenosarchaea group</taxon>
        <taxon>Halobacteria</taxon>
        <taxon>Halobacteriales</taxon>
        <taxon>Natrialbaceae</taxon>
        <taxon>Natrarchaeobius</taxon>
    </lineage>
</organism>
<keyword evidence="3" id="KW-1185">Reference proteome</keyword>
<dbReference type="Proteomes" id="UP000282323">
    <property type="component" value="Unassembled WGS sequence"/>
</dbReference>
<gene>
    <name evidence="2" type="ORF">EA473_14315</name>
</gene>
<dbReference type="OrthoDB" id="205616at2157"/>
<evidence type="ECO:0000313" key="2">
    <source>
        <dbReference type="EMBL" id="RQG93878.1"/>
    </source>
</evidence>
<accession>A0A3N6LUC0</accession>
<proteinExistence type="predicted"/>
<sequence>MNSQELASPTLTVVELIAEKEKVDPVELQPPLHSVVDTEALDRMIESMSGDGRVEFQYCDYQVTVFGSGEVKIARITNNQSSSLVG</sequence>
<dbReference type="InterPro" id="IPR040624">
    <property type="entry name" value="HalOD1"/>
</dbReference>
<evidence type="ECO:0000259" key="1">
    <source>
        <dbReference type="Pfam" id="PF18545"/>
    </source>
</evidence>
<evidence type="ECO:0000313" key="3">
    <source>
        <dbReference type="Proteomes" id="UP000282323"/>
    </source>
</evidence>
<dbReference type="Pfam" id="PF18545">
    <property type="entry name" value="HalOD1"/>
    <property type="match status" value="1"/>
</dbReference>